<feature type="domain" description="PiggyBac transposable element-derived protein" evidence="1">
    <location>
        <begin position="43"/>
        <end position="171"/>
    </location>
</feature>
<gene>
    <name evidence="2" type="ORF">KUTeg_016222</name>
</gene>
<dbReference type="EMBL" id="JARBDR010000813">
    <property type="protein sequence ID" value="KAJ8305677.1"/>
    <property type="molecule type" value="Genomic_DNA"/>
</dbReference>
<evidence type="ECO:0000313" key="3">
    <source>
        <dbReference type="Proteomes" id="UP001217089"/>
    </source>
</evidence>
<feature type="domain" description="PiggyBac transposable element-derived protein" evidence="1">
    <location>
        <begin position="173"/>
        <end position="254"/>
    </location>
</feature>
<accession>A0ABQ9EK90</accession>
<dbReference type="PANTHER" id="PTHR46599">
    <property type="entry name" value="PIGGYBAC TRANSPOSABLE ELEMENT-DERIVED PROTEIN 4"/>
    <property type="match status" value="1"/>
</dbReference>
<sequence length="258" mass="30467">MEEILNEIDREDRDPRFEAYDCKWLQEFVEFTGPRNIGNDISEYDIFSKIIDDVIISLFVEETNRYYKQYIYKIGGVEYLKKFARSRKWTDVSHAEMKVFIGMLLDIGLVRLPDYDCYWSKDSMIFLKGFTSLMPRDMFLNILTFFHVANNENELPRDHPNYDPTYKISNLANGYHVYCDNYFTSPTLFQELASKQTGACGTLRVNRTCVPKEIKKAKLKKGDQLVVCRDDKLLYISWNDRRQVNLLTRIHNGSCFTK</sequence>
<dbReference type="Pfam" id="PF13843">
    <property type="entry name" value="DDE_Tnp_1_7"/>
    <property type="match status" value="2"/>
</dbReference>
<comment type="caution">
    <text evidence="2">The sequence shown here is derived from an EMBL/GenBank/DDBJ whole genome shotgun (WGS) entry which is preliminary data.</text>
</comment>
<name>A0ABQ9EK90_TEGGR</name>
<evidence type="ECO:0000313" key="2">
    <source>
        <dbReference type="EMBL" id="KAJ8305677.1"/>
    </source>
</evidence>
<protein>
    <recommendedName>
        <fullName evidence="1">PiggyBac transposable element-derived protein domain-containing protein</fullName>
    </recommendedName>
</protein>
<dbReference type="InterPro" id="IPR029526">
    <property type="entry name" value="PGBD"/>
</dbReference>
<feature type="non-terminal residue" evidence="2">
    <location>
        <position position="258"/>
    </location>
</feature>
<dbReference type="PANTHER" id="PTHR46599:SF3">
    <property type="entry name" value="PIGGYBAC TRANSPOSABLE ELEMENT-DERIVED PROTEIN 4"/>
    <property type="match status" value="1"/>
</dbReference>
<proteinExistence type="predicted"/>
<dbReference type="Proteomes" id="UP001217089">
    <property type="component" value="Unassembled WGS sequence"/>
</dbReference>
<reference evidence="2 3" key="1">
    <citation type="submission" date="2022-12" db="EMBL/GenBank/DDBJ databases">
        <title>Chromosome-level genome of Tegillarca granosa.</title>
        <authorList>
            <person name="Kim J."/>
        </authorList>
    </citation>
    <scope>NUCLEOTIDE SEQUENCE [LARGE SCALE GENOMIC DNA]</scope>
    <source>
        <strain evidence="2">Teg-2019</strain>
        <tissue evidence="2">Adductor muscle</tissue>
    </source>
</reference>
<keyword evidence="3" id="KW-1185">Reference proteome</keyword>
<organism evidence="2 3">
    <name type="scientific">Tegillarca granosa</name>
    <name type="common">Malaysian cockle</name>
    <name type="synonym">Anadara granosa</name>
    <dbReference type="NCBI Taxonomy" id="220873"/>
    <lineage>
        <taxon>Eukaryota</taxon>
        <taxon>Metazoa</taxon>
        <taxon>Spiralia</taxon>
        <taxon>Lophotrochozoa</taxon>
        <taxon>Mollusca</taxon>
        <taxon>Bivalvia</taxon>
        <taxon>Autobranchia</taxon>
        <taxon>Pteriomorphia</taxon>
        <taxon>Arcoida</taxon>
        <taxon>Arcoidea</taxon>
        <taxon>Arcidae</taxon>
        <taxon>Tegillarca</taxon>
    </lineage>
</organism>
<evidence type="ECO:0000259" key="1">
    <source>
        <dbReference type="Pfam" id="PF13843"/>
    </source>
</evidence>